<sequence length="127" mass="13900">MSDTSELEGRILSALDRTELALESMGPKAESEGRDGTVERLTADVTRLQDALRTRDALLQQMRAVNRNLRELNAALRAAYAQGPTQPDLLNFALEGELAGLRATREVEKAEIEEVLAVLEPVLKEAG</sequence>
<feature type="coiled-coil region" evidence="1">
    <location>
        <begin position="48"/>
        <end position="82"/>
    </location>
</feature>
<proteinExistence type="predicted"/>
<accession>A0A6B0Y2X0</accession>
<reference evidence="2" key="1">
    <citation type="submission" date="2019-09" db="EMBL/GenBank/DDBJ databases">
        <title>Characterisation of the sponge microbiome using genome-centric metagenomics.</title>
        <authorList>
            <person name="Engelberts J.P."/>
            <person name="Robbins S.J."/>
            <person name="De Goeij J.M."/>
            <person name="Aranda M."/>
            <person name="Bell S.C."/>
            <person name="Webster N.S."/>
        </authorList>
    </citation>
    <scope>NUCLEOTIDE SEQUENCE</scope>
    <source>
        <strain evidence="2">SB0664_bin_43</strain>
    </source>
</reference>
<gene>
    <name evidence="2" type="ORF">F4Y60_09915</name>
</gene>
<organism evidence="2">
    <name type="scientific">Boseongicola sp. SB0664_bin_43</name>
    <dbReference type="NCBI Taxonomy" id="2604844"/>
    <lineage>
        <taxon>Bacteria</taxon>
        <taxon>Pseudomonadati</taxon>
        <taxon>Pseudomonadota</taxon>
        <taxon>Alphaproteobacteria</taxon>
        <taxon>Rhodobacterales</taxon>
        <taxon>Paracoccaceae</taxon>
        <taxon>Boseongicola</taxon>
    </lineage>
</organism>
<comment type="caution">
    <text evidence="2">The sequence shown here is derived from an EMBL/GenBank/DDBJ whole genome shotgun (WGS) entry which is preliminary data.</text>
</comment>
<keyword evidence="1" id="KW-0175">Coiled coil</keyword>
<evidence type="ECO:0000313" key="2">
    <source>
        <dbReference type="EMBL" id="MXY34382.1"/>
    </source>
</evidence>
<dbReference type="EMBL" id="VXRY01000395">
    <property type="protein sequence ID" value="MXY34382.1"/>
    <property type="molecule type" value="Genomic_DNA"/>
</dbReference>
<dbReference type="AlphaFoldDB" id="A0A6B0Y2X0"/>
<protein>
    <submittedName>
        <fullName evidence="2">Uncharacterized protein</fullName>
    </submittedName>
</protein>
<name>A0A6B0Y2X0_9RHOB</name>
<evidence type="ECO:0000256" key="1">
    <source>
        <dbReference type="SAM" id="Coils"/>
    </source>
</evidence>